<dbReference type="AlphaFoldDB" id="A0A1H3ZQS3"/>
<keyword evidence="10" id="KW-1185">Reference proteome</keyword>
<keyword evidence="2" id="KW-0813">Transport</keyword>
<feature type="transmembrane region" description="Helical" evidence="7">
    <location>
        <begin position="256"/>
        <end position="276"/>
    </location>
</feature>
<keyword evidence="3" id="KW-1003">Cell membrane</keyword>
<dbReference type="InterPro" id="IPR035906">
    <property type="entry name" value="MetI-like_sf"/>
</dbReference>
<keyword evidence="6 7" id="KW-0472">Membrane</keyword>
<dbReference type="SUPFAM" id="SSF161098">
    <property type="entry name" value="MetI-like"/>
    <property type="match status" value="1"/>
</dbReference>
<dbReference type="Pfam" id="PF00528">
    <property type="entry name" value="BPD_transp_1"/>
    <property type="match status" value="1"/>
</dbReference>
<dbReference type="EMBL" id="FNQR01000003">
    <property type="protein sequence ID" value="SEA26067.1"/>
    <property type="molecule type" value="Genomic_DNA"/>
</dbReference>
<feature type="transmembrane region" description="Helical" evidence="7">
    <location>
        <begin position="218"/>
        <end position="236"/>
    </location>
</feature>
<evidence type="ECO:0000313" key="10">
    <source>
        <dbReference type="Proteomes" id="UP000198584"/>
    </source>
</evidence>
<keyword evidence="5 7" id="KW-1133">Transmembrane helix</keyword>
<dbReference type="OrthoDB" id="2958608at2"/>
<dbReference type="RefSeq" id="WP_093043330.1">
    <property type="nucleotide sequence ID" value="NZ_FNQR01000003.1"/>
</dbReference>
<dbReference type="Proteomes" id="UP000198584">
    <property type="component" value="Unassembled WGS sequence"/>
</dbReference>
<organism evidence="9 10">
    <name type="scientific">Thalassobacillus cyri</name>
    <dbReference type="NCBI Taxonomy" id="571932"/>
    <lineage>
        <taxon>Bacteria</taxon>
        <taxon>Bacillati</taxon>
        <taxon>Bacillota</taxon>
        <taxon>Bacilli</taxon>
        <taxon>Bacillales</taxon>
        <taxon>Bacillaceae</taxon>
        <taxon>Thalassobacillus</taxon>
    </lineage>
</organism>
<evidence type="ECO:0000256" key="3">
    <source>
        <dbReference type="ARBA" id="ARBA00022475"/>
    </source>
</evidence>
<comment type="subcellular location">
    <subcellularLocation>
        <location evidence="1">Cell membrane</location>
        <topology evidence="1">Multi-pass membrane protein</topology>
    </subcellularLocation>
</comment>
<name>A0A1H3ZQS3_9BACI</name>
<evidence type="ECO:0000313" key="9">
    <source>
        <dbReference type="EMBL" id="SEA26067.1"/>
    </source>
</evidence>
<dbReference type="GO" id="GO:0055085">
    <property type="term" value="P:transmembrane transport"/>
    <property type="evidence" value="ECO:0007669"/>
    <property type="project" value="InterPro"/>
</dbReference>
<dbReference type="STRING" id="571932.SAMN05421743_103336"/>
<keyword evidence="4 7" id="KW-0812">Transmembrane</keyword>
<evidence type="ECO:0000256" key="2">
    <source>
        <dbReference type="ARBA" id="ARBA00022448"/>
    </source>
</evidence>
<evidence type="ECO:0000259" key="8">
    <source>
        <dbReference type="Pfam" id="PF00528"/>
    </source>
</evidence>
<dbReference type="Gene3D" id="1.10.3720.10">
    <property type="entry name" value="MetI-like"/>
    <property type="match status" value="1"/>
</dbReference>
<evidence type="ECO:0000256" key="7">
    <source>
        <dbReference type="SAM" id="Phobius"/>
    </source>
</evidence>
<dbReference type="PANTHER" id="PTHR30465:SF44">
    <property type="entry name" value="ABC-TYPE DIPEPTIDE_OLIGOPEPTIDE TRANSPORT SYSTEM, PERMEASE COMPONENT"/>
    <property type="match status" value="1"/>
</dbReference>
<dbReference type="GO" id="GO:0005886">
    <property type="term" value="C:plasma membrane"/>
    <property type="evidence" value="ECO:0007669"/>
    <property type="project" value="UniProtKB-SubCell"/>
</dbReference>
<evidence type="ECO:0000256" key="6">
    <source>
        <dbReference type="ARBA" id="ARBA00023136"/>
    </source>
</evidence>
<gene>
    <name evidence="9" type="ORF">SAMN05421743_103336</name>
</gene>
<feature type="domain" description="ABC transmembrane type-1" evidence="8">
    <location>
        <begin position="98"/>
        <end position="276"/>
    </location>
</feature>
<evidence type="ECO:0000256" key="4">
    <source>
        <dbReference type="ARBA" id="ARBA00022692"/>
    </source>
</evidence>
<feature type="transmembrane region" description="Helical" evidence="7">
    <location>
        <begin position="15"/>
        <end position="33"/>
    </location>
</feature>
<dbReference type="InterPro" id="IPR000515">
    <property type="entry name" value="MetI-like"/>
</dbReference>
<dbReference type="PANTHER" id="PTHR30465">
    <property type="entry name" value="INNER MEMBRANE ABC TRANSPORTER"/>
    <property type="match status" value="1"/>
</dbReference>
<accession>A0A1H3ZQS3</accession>
<dbReference type="CDD" id="cd06261">
    <property type="entry name" value="TM_PBP2"/>
    <property type="match status" value="1"/>
</dbReference>
<proteinExistence type="predicted"/>
<sequence>MKWGSYIAREVTKPLFLIVGIFIVSVSPLFMYVEGFVWPGLQVFTNVWKQLMEPGSLIYVNPTSGVERDLFPFILKAFESSMTILGIALSASFCIALLGTILLWRAPKKVYNAFVATTSFLQSIPDIVFVVAAQMLLVWLYQKTGINVAKVSGAGAEEAVLAPAVVLAVLPTMYFFQSMLELVEEERKEHYYELAVSKGLSKSYILFMHILRNMFVRLAYQAKFLVSIMISNLLIIEYLFNNLGMTSFLLDYSQPPVFFVTALLFFIPIYLFLKLIELVLYWSTKQEVSL</sequence>
<protein>
    <submittedName>
        <fullName evidence="9">Peptide/nickel transport system permease protein</fullName>
    </submittedName>
</protein>
<evidence type="ECO:0000256" key="1">
    <source>
        <dbReference type="ARBA" id="ARBA00004651"/>
    </source>
</evidence>
<reference evidence="9 10" key="1">
    <citation type="submission" date="2016-10" db="EMBL/GenBank/DDBJ databases">
        <authorList>
            <person name="de Groot N.N."/>
        </authorList>
    </citation>
    <scope>NUCLEOTIDE SEQUENCE [LARGE SCALE GENOMIC DNA]</scope>
    <source>
        <strain evidence="9 10">CCM7597</strain>
    </source>
</reference>
<feature type="transmembrane region" description="Helical" evidence="7">
    <location>
        <begin position="82"/>
        <end position="104"/>
    </location>
</feature>
<evidence type="ECO:0000256" key="5">
    <source>
        <dbReference type="ARBA" id="ARBA00022989"/>
    </source>
</evidence>
<feature type="transmembrane region" description="Helical" evidence="7">
    <location>
        <begin position="111"/>
        <end position="140"/>
    </location>
</feature>